<proteinExistence type="predicted"/>
<evidence type="ECO:0000313" key="1">
    <source>
        <dbReference type="EMBL" id="PZO13080.1"/>
    </source>
</evidence>
<dbReference type="InterPro" id="IPR025132">
    <property type="entry name" value="DUF4058"/>
</dbReference>
<dbReference type="Pfam" id="PF13267">
    <property type="entry name" value="DUF4058"/>
    <property type="match status" value="1"/>
</dbReference>
<sequence>MPSPFPGMNPYLENPGMWAEVHNRLIVAISIALAPALHPKYYAAIDKRTYLDTPEDSILIGIPDVSIASERNLENRSISKQSTLTLSQPEVVTLPFPEEVTERYLEIREAKTNAVITAIEILSPKNKKKGEGKTTYLEKRQRVLSTQTHFIEIDLLRGQPPMPVISKNHTDYRILVSRSNTRPKAELYGFNLFDPIPTFAVPIQSGDTEPQLDLKKLIDEVYDQSGYGFRLDYQQPVKPALTAAEKQQVKEILSSDR</sequence>
<accession>A0A2W4U1Z9</accession>
<dbReference type="EMBL" id="QBMC01000133">
    <property type="protein sequence ID" value="PZO13080.1"/>
    <property type="molecule type" value="Genomic_DNA"/>
</dbReference>
<gene>
    <name evidence="1" type="ORF">DCF25_16585</name>
</gene>
<reference evidence="2" key="1">
    <citation type="submission" date="2018-04" db="EMBL/GenBank/DDBJ databases">
        <authorList>
            <person name="Cornet L."/>
        </authorList>
    </citation>
    <scope>NUCLEOTIDE SEQUENCE [LARGE SCALE GENOMIC DNA]</scope>
</reference>
<protein>
    <recommendedName>
        <fullName evidence="3">DUF4058 domain-containing protein</fullName>
    </recommendedName>
</protein>
<comment type="caution">
    <text evidence="1">The sequence shown here is derived from an EMBL/GenBank/DDBJ whole genome shotgun (WGS) entry which is preliminary data.</text>
</comment>
<evidence type="ECO:0000313" key="2">
    <source>
        <dbReference type="Proteomes" id="UP000249354"/>
    </source>
</evidence>
<dbReference type="AlphaFoldDB" id="A0A2W4U1Z9"/>
<evidence type="ECO:0008006" key="3">
    <source>
        <dbReference type="Google" id="ProtNLM"/>
    </source>
</evidence>
<dbReference type="Proteomes" id="UP000249354">
    <property type="component" value="Unassembled WGS sequence"/>
</dbReference>
<organism evidence="1 2">
    <name type="scientific">Leptolyngbya foveolarum</name>
    <dbReference type="NCBI Taxonomy" id="47253"/>
    <lineage>
        <taxon>Bacteria</taxon>
        <taxon>Bacillati</taxon>
        <taxon>Cyanobacteriota</taxon>
        <taxon>Cyanophyceae</taxon>
        <taxon>Leptolyngbyales</taxon>
        <taxon>Leptolyngbyaceae</taxon>
        <taxon>Leptolyngbya group</taxon>
        <taxon>Leptolyngbya</taxon>
    </lineage>
</organism>
<reference evidence="1 2" key="2">
    <citation type="submission" date="2018-06" db="EMBL/GenBank/DDBJ databases">
        <title>Metagenomic assembly of (sub)arctic Cyanobacteria and their associated microbiome from non-axenic cultures.</title>
        <authorList>
            <person name="Baurain D."/>
        </authorList>
    </citation>
    <scope>NUCLEOTIDE SEQUENCE [LARGE SCALE GENOMIC DNA]</scope>
    <source>
        <strain evidence="1">ULC129bin1</strain>
    </source>
</reference>
<name>A0A2W4U1Z9_9CYAN</name>